<evidence type="ECO:0000313" key="5">
    <source>
        <dbReference type="Proteomes" id="UP000199663"/>
    </source>
</evidence>
<keyword evidence="2" id="KW-0732">Signal</keyword>
<dbReference type="InterPro" id="IPR013431">
    <property type="entry name" value="Delta_60_rpt"/>
</dbReference>
<dbReference type="NCBIfam" id="TIGR04183">
    <property type="entry name" value="Por_Secre_tail"/>
    <property type="match status" value="1"/>
</dbReference>
<feature type="domain" description="HYR" evidence="3">
    <location>
        <begin position="1093"/>
        <end position="1175"/>
    </location>
</feature>
<dbReference type="Gene3D" id="2.80.10.50">
    <property type="match status" value="7"/>
</dbReference>
<dbReference type="PROSITE" id="PS50825">
    <property type="entry name" value="HYR"/>
    <property type="match status" value="5"/>
</dbReference>
<dbReference type="EMBL" id="FNQC01000008">
    <property type="protein sequence ID" value="SDZ23746.1"/>
    <property type="molecule type" value="Genomic_DNA"/>
</dbReference>
<feature type="domain" description="HYR" evidence="3">
    <location>
        <begin position="1176"/>
        <end position="1256"/>
    </location>
</feature>
<dbReference type="InterPro" id="IPR003410">
    <property type="entry name" value="HYR_dom"/>
</dbReference>
<feature type="domain" description="HYR" evidence="3">
    <location>
        <begin position="1008"/>
        <end position="1092"/>
    </location>
</feature>
<dbReference type="PANTHER" id="PTHR24273:SF32">
    <property type="entry name" value="HYALIN"/>
    <property type="match status" value="1"/>
</dbReference>
<accession>A0A1H3RDM0</accession>
<keyword evidence="5" id="KW-1185">Reference proteome</keyword>
<dbReference type="Pfam" id="PF18962">
    <property type="entry name" value="Por_Secre_tail"/>
    <property type="match status" value="1"/>
</dbReference>
<dbReference type="InterPro" id="IPR026444">
    <property type="entry name" value="Secre_tail"/>
</dbReference>
<feature type="signal peptide" evidence="2">
    <location>
        <begin position="1"/>
        <end position="19"/>
    </location>
</feature>
<feature type="chain" id="PRO_5046254460" evidence="2">
    <location>
        <begin position="20"/>
        <end position="1513"/>
    </location>
</feature>
<protein>
    <submittedName>
        <fullName evidence="4">Delta-60 repeat domain-containing protein/Por secretion system C-terminal sorting domain-containing protein</fullName>
    </submittedName>
</protein>
<feature type="domain" description="HYR" evidence="3">
    <location>
        <begin position="1257"/>
        <end position="1341"/>
    </location>
</feature>
<dbReference type="Pfam" id="PF02494">
    <property type="entry name" value="HYR"/>
    <property type="match status" value="4"/>
</dbReference>
<dbReference type="SUPFAM" id="SSF101898">
    <property type="entry name" value="NHL repeat"/>
    <property type="match status" value="1"/>
</dbReference>
<sequence length="1513" mass="158846">MRGQVLLLFYLLFPLFSWAQDGTNDLSFNSGQLNLGYGTNSGVNAIAHLSDGKILLAGNFTLYNGTSRNFIACIHPDGVLDSSFDPGLGANQLIRSMVIQPDGKILIGGDFTSYNGTERNRIARIHPDGSLDTSFDPGTGVNGSVSSIVLRSDGRILIGGVFTSINGTEKNRVAMLNTNGSLDASFNVGIVPYNTFVRAIALQPDGKILIGGMFTSLDGIERNRIARLNANGSLDLSFDAGTVYPGTWANEWVSTIALQSDGKILIGGNFTNINGVNRNLIARLLPDGTLDKSFVSVLKLNIMIPHWDFVNSIALQSDGKILVGGAFTFSNEEQRKYITRLQPDGNLDNTFDPGIGTNNGVNIIVPMPDGRILIGGNFTAYNDTRKDHIARINPDGSLDKTINPEPGANMNISSVALQQDGKILIGGFFTSYNGTDRNHIARLKSDGSLDPTFDPGEGANGPVRSMALLSDGKILIGGGFTTYNGTARNHIARLHPDGSLDWSFDPGIGASSWVNTIALQSDGKILIGGLFTSYNGTLKNNIARLNPDGSLDSSFDSYIGPNLYVSTIALQPDGKILFGGGFTFYSSTGRNGMIARLHPDGSLDSSFDPGEGANSSVNTLALQPNGKILIGGDFTSYNGIERNKIALIQPDGSLDSSFDPGTGATNWVIALALQPDGKILIAGGFTSYNSTIRNRIARIHPDGNLDSFFDPGTGADGMINTMALQPDGKIIIGGDFISYDNVSRVRINRLLNSIEPEKDEEDPVPDKETLAVFEAQCVVNFEDLTIPTATDNVDGTIQGTTDEGIFPITIRGSTIITWTYTDAAGNSSTQNQEILIADTEKPSIAATQDILQAADAGSCEAVLSISAPSVTDNCNTRIVANGLRSDGLSLNEPYPLGRTIIIWTAEDASGNQAVEMQQNISILDEEKPIIEEVSTVTQSAVAGSCGALININPPSVSDNCGNPVAIGVREDGLELSDSYPVGITAITWSAKDASGNGATLVMQTVRVTDDQKPTIIGLPGAIAISTDPGLCGSKVSWTAPTVTDNCEGSFLAQTAGPASGSIFPVGTTTVTYVATDASGNTSSESFIVRVTDDQKPTIIELPGAIATSTDPGLCGSKVSWSAPTVTDNCEGSFLAQTAGPSSGSIFPVGTTTVTYMATDASGNTSSETFIVKVTAEEGPKIIGLPVAIATSTDPGLCGSRVSWTAPTVTGNCEGSILAQTAGPSSGSIFPVGTTTVTYMATDASGNTSSESFMVMVKDDQKPSIIGLPGAIATSTDPGLCGSRVSWTAPTVTGNCEGSILAQTAGPSSGSIFPVGTTTVTYMATDASGNTSSESFMVMVKDEEAPTVLVKNYNLQLNNSGNATLLISDINNGSQDNCSSEAELIYSLSKIAFTIADQGENMVTLTVTDAGGNSSTANAKVNVLLPQNLKSGKLDFILFPNPALHETTVLVNLVEEAIVTIRIYDVLGKLVLENKALRKGGFSQTFHLDGLSAGLYMIRVESGNAVMTKRLIKK</sequence>
<dbReference type="Proteomes" id="UP000199663">
    <property type="component" value="Unassembled WGS sequence"/>
</dbReference>
<organism evidence="4 5">
    <name type="scientific">Rhodonellum ikkaensis</name>
    <dbReference type="NCBI Taxonomy" id="336829"/>
    <lineage>
        <taxon>Bacteria</taxon>
        <taxon>Pseudomonadati</taxon>
        <taxon>Bacteroidota</taxon>
        <taxon>Cytophagia</taxon>
        <taxon>Cytophagales</taxon>
        <taxon>Cytophagaceae</taxon>
        <taxon>Rhodonellum</taxon>
    </lineage>
</organism>
<evidence type="ECO:0000256" key="1">
    <source>
        <dbReference type="ARBA" id="ARBA00022737"/>
    </source>
</evidence>
<dbReference type="NCBIfam" id="TIGR02608">
    <property type="entry name" value="delta_60_rpt"/>
    <property type="match status" value="13"/>
</dbReference>
<evidence type="ECO:0000259" key="3">
    <source>
        <dbReference type="PROSITE" id="PS50825"/>
    </source>
</evidence>
<dbReference type="Pfam" id="PF17164">
    <property type="entry name" value="DUF5122"/>
    <property type="match status" value="14"/>
</dbReference>
<comment type="caution">
    <text evidence="4">The sequence shown here is derived from an EMBL/GenBank/DDBJ whole genome shotgun (WGS) entry which is preliminary data.</text>
</comment>
<keyword evidence="1" id="KW-0677">Repeat</keyword>
<dbReference type="PANTHER" id="PTHR24273">
    <property type="entry name" value="FI04643P-RELATED"/>
    <property type="match status" value="1"/>
</dbReference>
<dbReference type="SUPFAM" id="SSF63829">
    <property type="entry name" value="Calcium-dependent phosphotriesterase"/>
    <property type="match status" value="1"/>
</dbReference>
<dbReference type="Gene3D" id="2.60.40.10">
    <property type="entry name" value="Immunoglobulins"/>
    <property type="match status" value="5"/>
</dbReference>
<gene>
    <name evidence="4" type="ORF">SAMN05444412_10857</name>
</gene>
<dbReference type="InterPro" id="IPR013783">
    <property type="entry name" value="Ig-like_fold"/>
</dbReference>
<feature type="domain" description="HYR" evidence="3">
    <location>
        <begin position="837"/>
        <end position="924"/>
    </location>
</feature>
<dbReference type="RefSeq" id="WP_019598236.1">
    <property type="nucleotide sequence ID" value="NZ_FNQC01000008.1"/>
</dbReference>
<proteinExistence type="predicted"/>
<evidence type="ECO:0000313" key="4">
    <source>
        <dbReference type="EMBL" id="SDZ23746.1"/>
    </source>
</evidence>
<reference evidence="4 5" key="1">
    <citation type="submission" date="2016-10" db="EMBL/GenBank/DDBJ databases">
        <authorList>
            <person name="Varghese N."/>
            <person name="Submissions S."/>
        </authorList>
    </citation>
    <scope>NUCLEOTIDE SEQUENCE [LARGE SCALE GENOMIC DNA]</scope>
    <source>
        <strain evidence="4 5">DSM 17997</strain>
    </source>
</reference>
<evidence type="ECO:0000256" key="2">
    <source>
        <dbReference type="SAM" id="SignalP"/>
    </source>
</evidence>
<name>A0A1H3RDM0_9BACT</name>